<name>A0AAV3UQS3_9EURY</name>
<gene>
    <name evidence="1" type="ORF">GCM10025751_51070</name>
</gene>
<dbReference type="Pfam" id="PF01042">
    <property type="entry name" value="Ribonuc_L-PSP"/>
    <property type="match status" value="1"/>
</dbReference>
<dbReference type="PANTHER" id="PTHR43857:SF1">
    <property type="entry name" value="YJGH FAMILY PROTEIN"/>
    <property type="match status" value="1"/>
</dbReference>
<dbReference type="PANTHER" id="PTHR43857">
    <property type="entry name" value="BLR7761 PROTEIN"/>
    <property type="match status" value="1"/>
</dbReference>
<dbReference type="InterPro" id="IPR006175">
    <property type="entry name" value="YjgF/YER057c/UK114"/>
</dbReference>
<dbReference type="SUPFAM" id="SSF55298">
    <property type="entry name" value="YjgF-like"/>
    <property type="match status" value="1"/>
</dbReference>
<sequence>MERQIISPPGLAEPRGFNHGVLVEGGKTLYLAGQDATGPDGDIVAPGDLVTQFEQVLENLATVVEETGGTSNDIVKLNIFVADRKMYRSNLEPLGEVFGHYFEDYPALALFEVNGFFKEETLVELEGFAVIGEEEQTNAQ</sequence>
<accession>A0AAV3UQS3</accession>
<dbReference type="CDD" id="cd00448">
    <property type="entry name" value="YjgF_YER057c_UK114_family"/>
    <property type="match status" value="1"/>
</dbReference>
<dbReference type="GeneID" id="68617136"/>
<dbReference type="RefSeq" id="WP_227778569.1">
    <property type="nucleotide sequence ID" value="NZ_BAABKX010000024.1"/>
</dbReference>
<reference evidence="1 2" key="1">
    <citation type="journal article" date="2019" name="Int. J. Syst. Evol. Microbiol.">
        <title>The Global Catalogue of Microorganisms (GCM) 10K type strain sequencing project: providing services to taxonomists for standard genome sequencing and annotation.</title>
        <authorList>
            <consortium name="The Broad Institute Genomics Platform"/>
            <consortium name="The Broad Institute Genome Sequencing Center for Infectious Disease"/>
            <person name="Wu L."/>
            <person name="Ma J."/>
        </authorList>
    </citation>
    <scope>NUCLEOTIDE SEQUENCE [LARGE SCALE GENOMIC DNA]</scope>
    <source>
        <strain evidence="1 2">JCM 17504</strain>
    </source>
</reference>
<comment type="caution">
    <text evidence="1">The sequence shown here is derived from an EMBL/GenBank/DDBJ whole genome shotgun (WGS) entry which is preliminary data.</text>
</comment>
<keyword evidence="2" id="KW-1185">Reference proteome</keyword>
<dbReference type="Gene3D" id="3.30.1330.40">
    <property type="entry name" value="RutC-like"/>
    <property type="match status" value="1"/>
</dbReference>
<dbReference type="AlphaFoldDB" id="A0AAV3UQS3"/>
<proteinExistence type="predicted"/>
<dbReference type="Proteomes" id="UP001501729">
    <property type="component" value="Unassembled WGS sequence"/>
</dbReference>
<dbReference type="EMBL" id="BAABKX010000024">
    <property type="protein sequence ID" value="GAA5063048.1"/>
    <property type="molecule type" value="Genomic_DNA"/>
</dbReference>
<evidence type="ECO:0000313" key="2">
    <source>
        <dbReference type="Proteomes" id="UP001501729"/>
    </source>
</evidence>
<organism evidence="1 2">
    <name type="scientific">Haladaptatus pallidirubidus</name>
    <dbReference type="NCBI Taxonomy" id="1008152"/>
    <lineage>
        <taxon>Archaea</taxon>
        <taxon>Methanobacteriati</taxon>
        <taxon>Methanobacteriota</taxon>
        <taxon>Stenosarchaea group</taxon>
        <taxon>Halobacteria</taxon>
        <taxon>Halobacteriales</taxon>
        <taxon>Haladaptataceae</taxon>
        <taxon>Haladaptatus</taxon>
    </lineage>
</organism>
<evidence type="ECO:0000313" key="1">
    <source>
        <dbReference type="EMBL" id="GAA5063048.1"/>
    </source>
</evidence>
<dbReference type="InterPro" id="IPR035959">
    <property type="entry name" value="RutC-like_sf"/>
</dbReference>
<protein>
    <submittedName>
        <fullName evidence="1">RidA family protein</fullName>
    </submittedName>
</protein>